<gene>
    <name evidence="1" type="ORF">SAMN05444392_10738</name>
</gene>
<accession>A0A1M4YM72</accession>
<dbReference type="GO" id="GO:0010468">
    <property type="term" value="P:regulation of gene expression"/>
    <property type="evidence" value="ECO:0007669"/>
    <property type="project" value="InterPro"/>
</dbReference>
<sequence length="76" mass="8751">MEWEYVCRYCHAELGRIDANQASESQLGLDQLTPEERKDIITHNVSGKTQVRVVCETCQQTLENNPELLLAAYLFH</sequence>
<keyword evidence="2" id="KW-1185">Reference proteome</keyword>
<evidence type="ECO:0008006" key="3">
    <source>
        <dbReference type="Google" id="ProtNLM"/>
    </source>
</evidence>
<evidence type="ECO:0000313" key="2">
    <source>
        <dbReference type="Proteomes" id="UP000184476"/>
    </source>
</evidence>
<dbReference type="STRING" id="112248.SAMN05444392_10738"/>
<dbReference type="AlphaFoldDB" id="A0A1M4YM72"/>
<dbReference type="OrthoDB" id="2084556at2"/>
<organism evidence="1 2">
    <name type="scientific">Seinonella peptonophila</name>
    <dbReference type="NCBI Taxonomy" id="112248"/>
    <lineage>
        <taxon>Bacteria</taxon>
        <taxon>Bacillati</taxon>
        <taxon>Bacillota</taxon>
        <taxon>Bacilli</taxon>
        <taxon>Bacillales</taxon>
        <taxon>Thermoactinomycetaceae</taxon>
        <taxon>Seinonella</taxon>
    </lineage>
</organism>
<dbReference type="Pfam" id="PF10955">
    <property type="entry name" value="Fin"/>
    <property type="match status" value="1"/>
</dbReference>
<evidence type="ECO:0000313" key="1">
    <source>
        <dbReference type="EMBL" id="SHF06925.1"/>
    </source>
</evidence>
<reference evidence="1 2" key="1">
    <citation type="submission" date="2016-11" db="EMBL/GenBank/DDBJ databases">
        <authorList>
            <person name="Jaros S."/>
            <person name="Januszkiewicz K."/>
            <person name="Wedrychowicz H."/>
        </authorList>
    </citation>
    <scope>NUCLEOTIDE SEQUENCE [LARGE SCALE GENOMIC DNA]</scope>
    <source>
        <strain evidence="1 2">DSM 44666</strain>
    </source>
</reference>
<name>A0A1M4YM72_9BACL</name>
<dbReference type="InterPro" id="IPR020115">
    <property type="entry name" value="Fin"/>
</dbReference>
<proteinExistence type="predicted"/>
<protein>
    <recommendedName>
        <fullName evidence="3">Anti-sigma-F factor Fin</fullName>
    </recommendedName>
</protein>
<dbReference type="EMBL" id="FQVL01000007">
    <property type="protein sequence ID" value="SHF06925.1"/>
    <property type="molecule type" value="Genomic_DNA"/>
</dbReference>
<dbReference type="Proteomes" id="UP000184476">
    <property type="component" value="Unassembled WGS sequence"/>
</dbReference>
<dbReference type="RefSeq" id="WP_073155054.1">
    <property type="nucleotide sequence ID" value="NZ_FQVL01000007.1"/>
</dbReference>